<proteinExistence type="predicted"/>
<dbReference type="Pfam" id="PF12833">
    <property type="entry name" value="HTH_18"/>
    <property type="match status" value="1"/>
</dbReference>
<gene>
    <name evidence="6" type="ORF">HA50_13160</name>
</gene>
<dbReference type="SUPFAM" id="SSF51182">
    <property type="entry name" value="RmlC-like cupins"/>
    <property type="match status" value="1"/>
</dbReference>
<dbReference type="AlphaFoldDB" id="A0A1X1EW45"/>
<dbReference type="InterPro" id="IPR018060">
    <property type="entry name" value="HTH_AraC"/>
</dbReference>
<keyword evidence="2" id="KW-0805">Transcription regulation</keyword>
<dbReference type="InterPro" id="IPR003313">
    <property type="entry name" value="AraC-bd"/>
</dbReference>
<dbReference type="GO" id="GO:0003700">
    <property type="term" value="F:DNA-binding transcription factor activity"/>
    <property type="evidence" value="ECO:0007669"/>
    <property type="project" value="InterPro"/>
</dbReference>
<dbReference type="Gene3D" id="1.10.10.60">
    <property type="entry name" value="Homeodomain-like"/>
    <property type="match status" value="1"/>
</dbReference>
<name>A0A1X1EW45_PANCY</name>
<evidence type="ECO:0000256" key="2">
    <source>
        <dbReference type="ARBA" id="ARBA00023015"/>
    </source>
</evidence>
<evidence type="ECO:0000256" key="4">
    <source>
        <dbReference type="ARBA" id="ARBA00023163"/>
    </source>
</evidence>
<dbReference type="EMBL" id="MLJI01000001">
    <property type="protein sequence ID" value="ORM94250.1"/>
    <property type="molecule type" value="Genomic_DNA"/>
</dbReference>
<accession>A0A1X1EW45</accession>
<dbReference type="CDD" id="cd06124">
    <property type="entry name" value="cupin_NimR-like_N"/>
    <property type="match status" value="1"/>
</dbReference>
<evidence type="ECO:0000313" key="7">
    <source>
        <dbReference type="Proteomes" id="UP000193749"/>
    </source>
</evidence>
<dbReference type="Pfam" id="PF02311">
    <property type="entry name" value="AraC_binding"/>
    <property type="match status" value="1"/>
</dbReference>
<keyword evidence="1" id="KW-0678">Repressor</keyword>
<dbReference type="PANTHER" id="PTHR11019">
    <property type="entry name" value="HTH-TYPE TRANSCRIPTIONAL REGULATOR NIMR"/>
    <property type="match status" value="1"/>
</dbReference>
<dbReference type="PANTHER" id="PTHR11019:SF199">
    <property type="entry name" value="HTH-TYPE TRANSCRIPTIONAL REGULATOR NIMR"/>
    <property type="match status" value="1"/>
</dbReference>
<dbReference type="FunFam" id="1.10.10.60:FF:000132">
    <property type="entry name" value="AraC family transcriptional regulator"/>
    <property type="match status" value="1"/>
</dbReference>
<keyword evidence="4" id="KW-0804">Transcription</keyword>
<evidence type="ECO:0000256" key="3">
    <source>
        <dbReference type="ARBA" id="ARBA00023125"/>
    </source>
</evidence>
<dbReference type="Proteomes" id="UP000193749">
    <property type="component" value="Unassembled WGS sequence"/>
</dbReference>
<feature type="domain" description="HTH araC/xylS-type" evidence="5">
    <location>
        <begin position="165"/>
        <end position="265"/>
    </location>
</feature>
<dbReference type="InterPro" id="IPR014710">
    <property type="entry name" value="RmlC-like_jellyroll"/>
</dbReference>
<keyword evidence="3" id="KW-0238">DNA-binding</keyword>
<evidence type="ECO:0000259" key="5">
    <source>
        <dbReference type="PROSITE" id="PS01124"/>
    </source>
</evidence>
<dbReference type="PROSITE" id="PS01124">
    <property type="entry name" value="HTH_ARAC_FAMILY_2"/>
    <property type="match status" value="1"/>
</dbReference>
<sequence>MAGGEMNSALKLKSKIPQLQPQMLTPAPSVVSYFYTRQQAQAWHSHATAQLTYCSSGAVTIHTAEASWTLPPYRALWIPSGLTHQTHAQAGTQTHNLYLSDAGEKKCIEALCPLLITRLVHQLVTELDDLPQHQRRNLLILALLFNELSQAQSARVSCLPVAKEPRLLALTGQMLQHPGNSDTLESLSHQAGITPRTLSRLFRQDTGLSFAQWRQQLTITMTINLLSQGEAVEEIASQLGYCNGSALIAMFSKAMGLTPQRYFAWQD</sequence>
<reference evidence="6 7" key="1">
    <citation type="journal article" date="2017" name="Antonie Van Leeuwenhoek">
        <title>Phylogenomic resolution of the bacterial genus Pantoea and its relationship with Erwinia and Tatumella.</title>
        <authorList>
            <person name="Palmer M."/>
            <person name="Steenkamp E.T."/>
            <person name="Coetzee M.P."/>
            <person name="Chan W.Y."/>
            <person name="van Zyl E."/>
            <person name="De Maayer P."/>
            <person name="Coutinho T.A."/>
            <person name="Blom J."/>
            <person name="Smits T.H."/>
            <person name="Duffy B."/>
            <person name="Venter S.N."/>
        </authorList>
    </citation>
    <scope>NUCLEOTIDE SEQUENCE [LARGE SCALE GENOMIC DNA]</scope>
    <source>
        <strain evidence="6 7">LMG 2657</strain>
    </source>
</reference>
<evidence type="ECO:0000256" key="1">
    <source>
        <dbReference type="ARBA" id="ARBA00022491"/>
    </source>
</evidence>
<dbReference type="STRING" id="55209.HA50_13160"/>
<evidence type="ECO:0000313" key="6">
    <source>
        <dbReference type="EMBL" id="ORM94250.1"/>
    </source>
</evidence>
<comment type="caution">
    <text evidence="6">The sequence shown here is derived from an EMBL/GenBank/DDBJ whole genome shotgun (WGS) entry which is preliminary data.</text>
</comment>
<dbReference type="InterPro" id="IPR011051">
    <property type="entry name" value="RmlC_Cupin_sf"/>
</dbReference>
<keyword evidence="7" id="KW-1185">Reference proteome</keyword>
<organism evidence="6 7">
    <name type="scientific">Pantoea cypripedii</name>
    <name type="common">Pectobacterium cypripedii</name>
    <name type="synonym">Erwinia cypripedii</name>
    <dbReference type="NCBI Taxonomy" id="55209"/>
    <lineage>
        <taxon>Bacteria</taxon>
        <taxon>Pseudomonadati</taxon>
        <taxon>Pseudomonadota</taxon>
        <taxon>Gammaproteobacteria</taxon>
        <taxon>Enterobacterales</taxon>
        <taxon>Erwiniaceae</taxon>
        <taxon>Pantoea</taxon>
    </lineage>
</organism>
<dbReference type="SMART" id="SM00342">
    <property type="entry name" value="HTH_ARAC"/>
    <property type="match status" value="1"/>
</dbReference>
<protein>
    <recommendedName>
        <fullName evidence="5">HTH araC/xylS-type domain-containing protein</fullName>
    </recommendedName>
</protein>
<dbReference type="GO" id="GO:0043565">
    <property type="term" value="F:sequence-specific DNA binding"/>
    <property type="evidence" value="ECO:0007669"/>
    <property type="project" value="InterPro"/>
</dbReference>
<dbReference type="Gene3D" id="2.60.120.10">
    <property type="entry name" value="Jelly Rolls"/>
    <property type="match status" value="1"/>
</dbReference>